<dbReference type="EMBL" id="JBBKAR010000031">
    <property type="protein sequence ID" value="MEJ8303975.1"/>
    <property type="molecule type" value="Genomic_DNA"/>
</dbReference>
<organism evidence="1 2">
    <name type="scientific">Saccharibacillus sacchari</name>
    <dbReference type="NCBI Taxonomy" id="456493"/>
    <lineage>
        <taxon>Bacteria</taxon>
        <taxon>Bacillati</taxon>
        <taxon>Bacillota</taxon>
        <taxon>Bacilli</taxon>
        <taxon>Bacillales</taxon>
        <taxon>Paenibacillaceae</taxon>
        <taxon>Saccharibacillus</taxon>
    </lineage>
</organism>
<protein>
    <submittedName>
        <fullName evidence="1">ABC transporter substrate-binding protein</fullName>
    </submittedName>
</protein>
<accession>A0ACC6PAK5</accession>
<evidence type="ECO:0000313" key="1">
    <source>
        <dbReference type="EMBL" id="MEJ8303975.1"/>
    </source>
</evidence>
<reference evidence="1" key="1">
    <citation type="submission" date="2024-03" db="EMBL/GenBank/DDBJ databases">
        <title>Whole genome sequecning of epiphytes from Marcgravia umbellata leaves.</title>
        <authorList>
            <person name="Kumar G."/>
            <person name="Savka M.A."/>
        </authorList>
    </citation>
    <scope>NUCLEOTIDE SEQUENCE</scope>
    <source>
        <strain evidence="1">RIT_BL5</strain>
    </source>
</reference>
<sequence length="351" mass="38616">MKQKRNWGIFLVVMLMSVMLLAACSNTNDPEAQAASTAGNQAQSSDSKAQASAEKAEDAATSSETEAFGQSGMRKMDTPVGEVELPAHPQRIVADWNVGHLLALDIMPVAIPHSLLEYGKFLRESVPDTVADLGDHNAISLEQLTAVQPDLIITFSADKYETYSKVAPTLVFDTSQYDTMQDQITALGEYLDRQDEAKAWNAEFDERLEAARAKVQAAVSPDDTFTLVDYNWEGGVLVLGDSENRGGSALYELLGLKPDADVQSRIIDKGEDSAVISWEVFDEYVGTYLLELTDEAAAPQRLQTVWSQLDAVKNDRRIELDLRKYFSADPFTAILQAEEMADLIVAKIENP</sequence>
<proteinExistence type="predicted"/>
<keyword evidence="2" id="KW-1185">Reference proteome</keyword>
<comment type="caution">
    <text evidence="1">The sequence shown here is derived from an EMBL/GenBank/DDBJ whole genome shotgun (WGS) entry which is preliminary data.</text>
</comment>
<gene>
    <name evidence="1" type="ORF">WKI47_08705</name>
</gene>
<dbReference type="Proteomes" id="UP001380953">
    <property type="component" value="Unassembled WGS sequence"/>
</dbReference>
<evidence type="ECO:0000313" key="2">
    <source>
        <dbReference type="Proteomes" id="UP001380953"/>
    </source>
</evidence>
<name>A0ACC6PAK5_9BACL</name>